<dbReference type="eggNOG" id="COG1051">
    <property type="taxonomic scope" value="Bacteria"/>
</dbReference>
<dbReference type="Pfam" id="PF02545">
    <property type="entry name" value="Maf"/>
    <property type="match status" value="2"/>
</dbReference>
<dbReference type="PANTHER" id="PTHR43213">
    <property type="entry name" value="BIFUNCTIONAL DTTP/UTP PYROPHOSPHATASE/METHYLTRANSFERASE PROTEIN-RELATED"/>
    <property type="match status" value="1"/>
</dbReference>
<dbReference type="PROSITE" id="PS00893">
    <property type="entry name" value="NUDIX_BOX"/>
    <property type="match status" value="1"/>
</dbReference>
<reference evidence="6 7" key="1">
    <citation type="submission" date="2014-03" db="EMBL/GenBank/DDBJ databases">
        <title>Genomics of Bifidobacteria.</title>
        <authorList>
            <person name="Ventura M."/>
            <person name="Milani C."/>
            <person name="Lugli G.A."/>
        </authorList>
    </citation>
    <scope>NUCLEOTIDE SEQUENCE [LARGE SCALE GENOMIC DNA]</scope>
    <source>
        <strain evidence="6 7">DSM 22767</strain>
    </source>
</reference>
<accession>A0A086ZET6</accession>
<dbReference type="HAMAP" id="MF_00528">
    <property type="entry name" value="Maf"/>
    <property type="match status" value="1"/>
</dbReference>
<keyword evidence="2 3" id="KW-0378">Hydrolase</keyword>
<feature type="compositionally biased region" description="Low complexity" evidence="4">
    <location>
        <begin position="344"/>
        <end position="368"/>
    </location>
</feature>
<comment type="function">
    <text evidence="3">Nucleoside triphosphate pyrophosphatase. May have a dual role in cell division arrest and in preventing the incorporation of modified nucleotides into cellular nucleic acids.</text>
</comment>
<comment type="subcellular location">
    <subcellularLocation>
        <location evidence="3">Cytoplasm</location>
    </subcellularLocation>
</comment>
<feature type="compositionally biased region" description="Basic and acidic residues" evidence="4">
    <location>
        <begin position="106"/>
        <end position="118"/>
    </location>
</feature>
<dbReference type="GO" id="GO:0047429">
    <property type="term" value="F:nucleoside triphosphate diphosphatase activity"/>
    <property type="evidence" value="ECO:0007669"/>
    <property type="project" value="UniProtKB-EC"/>
</dbReference>
<dbReference type="PROSITE" id="PS51462">
    <property type="entry name" value="NUDIX"/>
    <property type="match status" value="1"/>
</dbReference>
<comment type="similarity">
    <text evidence="3">Belongs to the Maf family.</text>
</comment>
<feature type="region of interest" description="Disordered" evidence="4">
    <location>
        <begin position="318"/>
        <end position="404"/>
    </location>
</feature>
<protein>
    <recommendedName>
        <fullName evidence="3">Nucleoside triphosphate pyrophosphatase</fullName>
        <ecNumber evidence="3">3.6.1.9</ecNumber>
    </recommendedName>
    <alternativeName>
        <fullName evidence="3">Nucleotide pyrophosphatase</fullName>
        <shortName evidence="3">Nucleotide PPase</shortName>
    </alternativeName>
</protein>
<feature type="region of interest" description="Disordered" evidence="4">
    <location>
        <begin position="105"/>
        <end position="134"/>
    </location>
</feature>
<dbReference type="Proteomes" id="UP000029096">
    <property type="component" value="Unassembled WGS sequence"/>
</dbReference>
<evidence type="ECO:0000256" key="2">
    <source>
        <dbReference type="ARBA" id="ARBA00022801"/>
    </source>
</evidence>
<evidence type="ECO:0000256" key="4">
    <source>
        <dbReference type="SAM" id="MobiDB-lite"/>
    </source>
</evidence>
<gene>
    <name evidence="6" type="ORF">BBOH_1296</name>
</gene>
<comment type="caution">
    <text evidence="6">The sequence shown here is derived from an EMBL/GenBank/DDBJ whole genome shotgun (WGS) entry which is preliminary data.</text>
</comment>
<keyword evidence="7" id="KW-1185">Reference proteome</keyword>
<dbReference type="Gene3D" id="3.90.950.10">
    <property type="match status" value="2"/>
</dbReference>
<evidence type="ECO:0000256" key="1">
    <source>
        <dbReference type="ARBA" id="ARBA00001968"/>
    </source>
</evidence>
<dbReference type="InterPro" id="IPR000086">
    <property type="entry name" value="NUDIX_hydrolase_dom"/>
</dbReference>
<feature type="compositionally biased region" description="Polar residues" evidence="4">
    <location>
        <begin position="321"/>
        <end position="335"/>
    </location>
</feature>
<dbReference type="Gene3D" id="3.90.79.10">
    <property type="entry name" value="Nucleoside Triphosphate Pyrophosphohydrolase"/>
    <property type="match status" value="1"/>
</dbReference>
<keyword evidence="3" id="KW-0963">Cytoplasm</keyword>
<comment type="cofactor">
    <cofactor evidence="1 3">
        <name>a divalent metal cation</name>
        <dbReference type="ChEBI" id="CHEBI:60240"/>
    </cofactor>
</comment>
<dbReference type="eggNOG" id="COG0424">
    <property type="taxonomic scope" value="Bacteria"/>
</dbReference>
<dbReference type="InterPro" id="IPR003697">
    <property type="entry name" value="Maf-like"/>
</dbReference>
<dbReference type="STRING" id="1437606.BBOH_1296"/>
<dbReference type="Pfam" id="PF00293">
    <property type="entry name" value="NUDIX"/>
    <property type="match status" value="1"/>
</dbReference>
<dbReference type="EMBL" id="JGYP01000004">
    <property type="protein sequence ID" value="KFI45036.1"/>
    <property type="molecule type" value="Genomic_DNA"/>
</dbReference>
<feature type="domain" description="Nudix hydrolase" evidence="5">
    <location>
        <begin position="418"/>
        <end position="557"/>
    </location>
</feature>
<dbReference type="InterPro" id="IPR015797">
    <property type="entry name" value="NUDIX_hydrolase-like_dom_sf"/>
</dbReference>
<sequence>MSGAYMSIPLILASQSPSRRNVLEAAGISPVIRVSRVDEPAVVAHAAEVRGVAQSDLTCEERVSLLAKAKAKAVYRAYRAVADTAAAASGEQVTAYPMKAVGADAQDGKGLSRRDTFSDKSGSGSQAWGANAFGGRNSTATRDFSSYTVPVNVEPIERAQRSDPGFAGSDIGPFIIGCDSMFLFDGVAFGKPHTPQVARERLRAMRGKSGELWTGHSLVDFASGRALSGASFAKVTFSDYSDDDIEAYVASGEPLEVAGCFTLEGLGGAFIEGVDGDPSGVLGLSLPLLRRMVVEMGARWSDLWNVGLGAAAVGRMAPGSATASGQADSGNSGARTGNVEPDGSDASDGSDGSDISDIYGDSDSADSGRPGDPADVSGAAEPGLSAQYDPTSVVPPKNNIRQPGDGWVDCVCGRRHWGLNGAAGVLLARRNAESGEITHIVMQHRAAWSAEGGTWGVPGGALATGENPIEGALRESCEEAGIDPDDIEVVGTYREDHGPWAYTTVLAFEKPGHRVEPSVGDDESIEIEWVPVGQVSNLKLLTAFRSDWPRFAKRLKQLSASAD</sequence>
<name>A0A086ZET6_9BIFI</name>
<evidence type="ECO:0000256" key="3">
    <source>
        <dbReference type="HAMAP-Rule" id="MF_00528"/>
    </source>
</evidence>
<dbReference type="CDD" id="cd18877">
    <property type="entry name" value="NUDIX_Hydrolase"/>
    <property type="match status" value="1"/>
</dbReference>
<dbReference type="PANTHER" id="PTHR43213:SF5">
    <property type="entry name" value="BIFUNCTIONAL DTTP_UTP PYROPHOSPHATASE_METHYLTRANSFERASE PROTEIN-RELATED"/>
    <property type="match status" value="1"/>
</dbReference>
<dbReference type="AlphaFoldDB" id="A0A086ZET6"/>
<evidence type="ECO:0000313" key="6">
    <source>
        <dbReference type="EMBL" id="KFI45036.1"/>
    </source>
</evidence>
<keyword evidence="3" id="KW-0546">Nucleotide metabolism</keyword>
<evidence type="ECO:0000313" key="7">
    <source>
        <dbReference type="Proteomes" id="UP000029096"/>
    </source>
</evidence>
<dbReference type="CDD" id="cd00555">
    <property type="entry name" value="Maf"/>
    <property type="match status" value="1"/>
</dbReference>
<dbReference type="EC" id="3.6.1.9" evidence="3"/>
<evidence type="ECO:0000259" key="5">
    <source>
        <dbReference type="PROSITE" id="PS51462"/>
    </source>
</evidence>
<dbReference type="SUPFAM" id="SSF52972">
    <property type="entry name" value="ITPase-like"/>
    <property type="match status" value="2"/>
</dbReference>
<proteinExistence type="inferred from homology"/>
<dbReference type="SUPFAM" id="SSF55811">
    <property type="entry name" value="Nudix"/>
    <property type="match status" value="1"/>
</dbReference>
<dbReference type="InterPro" id="IPR020084">
    <property type="entry name" value="NUDIX_hydrolase_CS"/>
</dbReference>
<dbReference type="GO" id="GO:0009117">
    <property type="term" value="P:nucleotide metabolic process"/>
    <property type="evidence" value="ECO:0007669"/>
    <property type="project" value="UniProtKB-KW"/>
</dbReference>
<comment type="caution">
    <text evidence="3">Lacks conserved residue(s) required for the propagation of feature annotation.</text>
</comment>
<dbReference type="GO" id="GO:0005737">
    <property type="term" value="C:cytoplasm"/>
    <property type="evidence" value="ECO:0007669"/>
    <property type="project" value="UniProtKB-SubCell"/>
</dbReference>
<dbReference type="InterPro" id="IPR029001">
    <property type="entry name" value="ITPase-like_fam"/>
</dbReference>
<feature type="compositionally biased region" description="Polar residues" evidence="4">
    <location>
        <begin position="119"/>
        <end position="128"/>
    </location>
</feature>
<comment type="catalytic activity">
    <reaction evidence="3">
        <text>a 2'-deoxyribonucleoside 5'-triphosphate + H2O = a 2'-deoxyribonucleoside 5'-phosphate + diphosphate + H(+)</text>
        <dbReference type="Rhea" id="RHEA:44644"/>
        <dbReference type="ChEBI" id="CHEBI:15377"/>
        <dbReference type="ChEBI" id="CHEBI:15378"/>
        <dbReference type="ChEBI" id="CHEBI:33019"/>
        <dbReference type="ChEBI" id="CHEBI:61560"/>
        <dbReference type="ChEBI" id="CHEBI:65317"/>
        <dbReference type="EC" id="3.6.1.9"/>
    </reaction>
</comment>
<organism evidence="6 7">
    <name type="scientific">Bifidobacterium bohemicum DSM 22767</name>
    <dbReference type="NCBI Taxonomy" id="1437606"/>
    <lineage>
        <taxon>Bacteria</taxon>
        <taxon>Bacillati</taxon>
        <taxon>Actinomycetota</taxon>
        <taxon>Actinomycetes</taxon>
        <taxon>Bifidobacteriales</taxon>
        <taxon>Bifidobacteriaceae</taxon>
        <taxon>Bifidobacterium</taxon>
    </lineage>
</organism>
<feature type="active site" description="Proton acceptor" evidence="3">
    <location>
        <position position="179"/>
    </location>
</feature>
<comment type="catalytic activity">
    <reaction evidence="3">
        <text>a ribonucleoside 5'-triphosphate + H2O = a ribonucleoside 5'-phosphate + diphosphate + H(+)</text>
        <dbReference type="Rhea" id="RHEA:23996"/>
        <dbReference type="ChEBI" id="CHEBI:15377"/>
        <dbReference type="ChEBI" id="CHEBI:15378"/>
        <dbReference type="ChEBI" id="CHEBI:33019"/>
        <dbReference type="ChEBI" id="CHEBI:58043"/>
        <dbReference type="ChEBI" id="CHEBI:61557"/>
        <dbReference type="EC" id="3.6.1.9"/>
    </reaction>
</comment>